<dbReference type="Pfam" id="PF04696">
    <property type="entry name" value="Pinin_SDK_memA"/>
    <property type="match status" value="1"/>
</dbReference>
<comment type="caution">
    <text evidence="11">The sequence shown here is derived from an EMBL/GenBank/DDBJ whole genome shotgun (WGS) entry which is preliminary data.</text>
</comment>
<keyword evidence="9" id="KW-0812">Transmembrane</keyword>
<keyword evidence="6" id="KW-0508">mRNA splicing</keyword>
<evidence type="ECO:0000313" key="11">
    <source>
        <dbReference type="EMBL" id="KAA8564095.1"/>
    </source>
</evidence>
<keyword evidence="9" id="KW-1133">Transmembrane helix</keyword>
<evidence type="ECO:0000256" key="2">
    <source>
        <dbReference type="ARBA" id="ARBA00010386"/>
    </source>
</evidence>
<dbReference type="GO" id="GO:0006397">
    <property type="term" value="P:mRNA processing"/>
    <property type="evidence" value="ECO:0007669"/>
    <property type="project" value="UniProtKB-KW"/>
</dbReference>
<comment type="similarity">
    <text evidence="2">Belongs to the pinin family.</text>
</comment>
<feature type="transmembrane region" description="Helical" evidence="9">
    <location>
        <begin position="12"/>
        <end position="32"/>
    </location>
</feature>
<feature type="domain" description="Pinin/SDK/MemA protein" evidence="10">
    <location>
        <begin position="134"/>
        <end position="250"/>
    </location>
</feature>
<comment type="subcellular location">
    <subcellularLocation>
        <location evidence="1">Nucleus</location>
    </subcellularLocation>
</comment>
<evidence type="ECO:0000256" key="4">
    <source>
        <dbReference type="ARBA" id="ARBA00023015"/>
    </source>
</evidence>
<feature type="compositionally biased region" description="Basic and acidic residues" evidence="8">
    <location>
        <begin position="119"/>
        <end position="138"/>
    </location>
</feature>
<dbReference type="PANTHER" id="PTHR12707:SF0">
    <property type="entry name" value="PININ"/>
    <property type="match status" value="1"/>
</dbReference>
<evidence type="ECO:0000256" key="7">
    <source>
        <dbReference type="ARBA" id="ARBA00023242"/>
    </source>
</evidence>
<evidence type="ECO:0000256" key="8">
    <source>
        <dbReference type="SAM" id="MobiDB-lite"/>
    </source>
</evidence>
<reference evidence="11 12" key="1">
    <citation type="submission" date="2019-06" db="EMBL/GenBank/DDBJ databases">
        <title>Genome Sequence of the Brown Rot Fungal Pathogen Monilinia fructicola.</title>
        <authorList>
            <person name="De Miccolis Angelini R.M."/>
            <person name="Landi L."/>
            <person name="Abate D."/>
            <person name="Pollastro S."/>
            <person name="Romanazzi G."/>
            <person name="Faretra F."/>
        </authorList>
    </citation>
    <scope>NUCLEOTIDE SEQUENCE [LARGE SCALE GENOMIC DNA]</scope>
    <source>
        <strain evidence="11 12">Mfrc123</strain>
    </source>
</reference>
<feature type="compositionally biased region" description="Polar residues" evidence="8">
    <location>
        <begin position="84"/>
        <end position="97"/>
    </location>
</feature>
<evidence type="ECO:0000259" key="10">
    <source>
        <dbReference type="Pfam" id="PF04696"/>
    </source>
</evidence>
<feature type="compositionally biased region" description="Acidic residues" evidence="8">
    <location>
        <begin position="333"/>
        <end position="342"/>
    </location>
</feature>
<keyword evidence="12" id="KW-1185">Reference proteome</keyword>
<feature type="compositionally biased region" description="Basic and acidic residues" evidence="8">
    <location>
        <begin position="318"/>
        <end position="331"/>
    </location>
</feature>
<evidence type="ECO:0000256" key="5">
    <source>
        <dbReference type="ARBA" id="ARBA00023163"/>
    </source>
</evidence>
<evidence type="ECO:0000256" key="3">
    <source>
        <dbReference type="ARBA" id="ARBA00022664"/>
    </source>
</evidence>
<dbReference type="PANTHER" id="PTHR12707">
    <property type="entry name" value="PINN"/>
    <property type="match status" value="1"/>
</dbReference>
<evidence type="ECO:0000313" key="12">
    <source>
        <dbReference type="Proteomes" id="UP000322873"/>
    </source>
</evidence>
<feature type="region of interest" description="Disordered" evidence="8">
    <location>
        <begin position="52"/>
        <end position="186"/>
    </location>
</feature>
<feature type="compositionally biased region" description="Basic and acidic residues" evidence="8">
    <location>
        <begin position="74"/>
        <end position="83"/>
    </location>
</feature>
<keyword evidence="5" id="KW-0804">Transcription</keyword>
<organism evidence="11 12">
    <name type="scientific">Monilinia fructicola</name>
    <name type="common">Brown rot fungus</name>
    <name type="synonym">Ciboria fructicola</name>
    <dbReference type="NCBI Taxonomy" id="38448"/>
    <lineage>
        <taxon>Eukaryota</taxon>
        <taxon>Fungi</taxon>
        <taxon>Dikarya</taxon>
        <taxon>Ascomycota</taxon>
        <taxon>Pezizomycotina</taxon>
        <taxon>Leotiomycetes</taxon>
        <taxon>Helotiales</taxon>
        <taxon>Sclerotiniaceae</taxon>
        <taxon>Monilinia</taxon>
    </lineage>
</organism>
<proteinExistence type="inferred from homology"/>
<keyword evidence="7" id="KW-0539">Nucleus</keyword>
<feature type="compositionally biased region" description="Polar residues" evidence="8">
    <location>
        <begin position="149"/>
        <end position="158"/>
    </location>
</feature>
<keyword evidence="3" id="KW-0507">mRNA processing</keyword>
<dbReference type="VEuPathDB" id="FungiDB:MFRU_032g00680"/>
<dbReference type="InterPro" id="IPR039853">
    <property type="entry name" value="Pinin"/>
</dbReference>
<dbReference type="InterPro" id="IPR006786">
    <property type="entry name" value="Pinin_SDK_MemA"/>
</dbReference>
<evidence type="ECO:0000256" key="1">
    <source>
        <dbReference type="ARBA" id="ARBA00004123"/>
    </source>
</evidence>
<evidence type="ECO:0000256" key="9">
    <source>
        <dbReference type="SAM" id="Phobius"/>
    </source>
</evidence>
<dbReference type="Proteomes" id="UP000322873">
    <property type="component" value="Unassembled WGS sequence"/>
</dbReference>
<dbReference type="EMBL" id="VICG01000016">
    <property type="protein sequence ID" value="KAA8564095.1"/>
    <property type="molecule type" value="Genomic_DNA"/>
</dbReference>
<sequence>MVRIDEVVKEVWVSIIYFMIDEVQLFIMYIYLLMTMHTDLPTPVASAVAIPKSDTPTNVKSPRTKRRQSSVSEEASKRPRFSTEDSAISPSTLNSSAHVIGSSKHESSESKQPLANSPERLRNSNPERRKSSVQEERKRGQRLFGGLLNTLNQSTPNGQQKKRQEVEARQKERAAQRKAEAEDRKKEKIANLKAMRLVEQIKFEEESMRIRHTNMLSMAQFLSTETEPKLYYKPWLLSVRNEATIKSQVEAAGVLIEEEKSEWARRHPEQRLTIEEKVEAKVTSDVMMSEPQTESPSISNVDTTNPTSTLVTQSSQVKTEKDSSEENHGEVVVEAEEDTVIY</sequence>
<dbReference type="GO" id="GO:0071013">
    <property type="term" value="C:catalytic step 2 spliceosome"/>
    <property type="evidence" value="ECO:0007669"/>
    <property type="project" value="TreeGrafter"/>
</dbReference>
<dbReference type="AlphaFoldDB" id="A0A5M9J9V5"/>
<name>A0A5M9J9V5_MONFR</name>
<dbReference type="GO" id="GO:0008380">
    <property type="term" value="P:RNA splicing"/>
    <property type="evidence" value="ECO:0007669"/>
    <property type="project" value="UniProtKB-KW"/>
</dbReference>
<feature type="compositionally biased region" description="Polar residues" evidence="8">
    <location>
        <begin position="290"/>
        <end position="317"/>
    </location>
</feature>
<accession>A0A5M9J9V5</accession>
<feature type="region of interest" description="Disordered" evidence="8">
    <location>
        <begin position="283"/>
        <end position="342"/>
    </location>
</feature>
<feature type="compositionally biased region" description="Basic and acidic residues" evidence="8">
    <location>
        <begin position="162"/>
        <end position="186"/>
    </location>
</feature>
<keyword evidence="9" id="KW-0472">Membrane</keyword>
<protein>
    <recommendedName>
        <fullName evidence="10">Pinin/SDK/MemA protein domain-containing protein</fullName>
    </recommendedName>
</protein>
<keyword evidence="4" id="KW-0805">Transcription regulation</keyword>
<evidence type="ECO:0000256" key="6">
    <source>
        <dbReference type="ARBA" id="ARBA00023187"/>
    </source>
</evidence>
<gene>
    <name evidence="11" type="ORF">EYC84_012080</name>
</gene>